<feature type="transmembrane region" description="Helical" evidence="6">
    <location>
        <begin position="150"/>
        <end position="170"/>
    </location>
</feature>
<evidence type="ECO:0000256" key="1">
    <source>
        <dbReference type="ARBA" id="ARBA00004141"/>
    </source>
</evidence>
<dbReference type="SUPFAM" id="SSF103473">
    <property type="entry name" value="MFS general substrate transporter"/>
    <property type="match status" value="1"/>
</dbReference>
<protein>
    <recommendedName>
        <fullName evidence="9">Major facilitator superfamily (MFS) profile domain-containing protein</fullName>
    </recommendedName>
</protein>
<dbReference type="Pfam" id="PF07690">
    <property type="entry name" value="MFS_1"/>
    <property type="match status" value="1"/>
</dbReference>
<keyword evidence="4 6" id="KW-1133">Transmembrane helix</keyword>
<evidence type="ECO:0000256" key="2">
    <source>
        <dbReference type="ARBA" id="ARBA00022448"/>
    </source>
</evidence>
<dbReference type="InterPro" id="IPR011701">
    <property type="entry name" value="MFS"/>
</dbReference>
<dbReference type="PROSITE" id="PS00216">
    <property type="entry name" value="SUGAR_TRANSPORT_1"/>
    <property type="match status" value="1"/>
</dbReference>
<comment type="caution">
    <text evidence="7">The sequence shown here is derived from an EMBL/GenBank/DDBJ whole genome shotgun (WGS) entry which is preliminary data.</text>
</comment>
<feature type="transmembrane region" description="Helical" evidence="6">
    <location>
        <begin position="317"/>
        <end position="337"/>
    </location>
</feature>
<evidence type="ECO:0008006" key="9">
    <source>
        <dbReference type="Google" id="ProtNLM"/>
    </source>
</evidence>
<dbReference type="PANTHER" id="PTHR23504">
    <property type="entry name" value="MAJOR FACILITATOR SUPERFAMILY DOMAIN-CONTAINING PROTEIN 10"/>
    <property type="match status" value="1"/>
</dbReference>
<organism evidence="7 8">
    <name type="scientific">Cyclotella cryptica</name>
    <dbReference type="NCBI Taxonomy" id="29204"/>
    <lineage>
        <taxon>Eukaryota</taxon>
        <taxon>Sar</taxon>
        <taxon>Stramenopiles</taxon>
        <taxon>Ochrophyta</taxon>
        <taxon>Bacillariophyta</taxon>
        <taxon>Coscinodiscophyceae</taxon>
        <taxon>Thalassiosirophycidae</taxon>
        <taxon>Stephanodiscales</taxon>
        <taxon>Stephanodiscaceae</taxon>
        <taxon>Cyclotella</taxon>
    </lineage>
</organism>
<feature type="transmembrane region" description="Helical" evidence="6">
    <location>
        <begin position="443"/>
        <end position="463"/>
    </location>
</feature>
<reference evidence="7 8" key="1">
    <citation type="journal article" date="2020" name="G3 (Bethesda)">
        <title>Improved Reference Genome for Cyclotella cryptica CCMP332, a Model for Cell Wall Morphogenesis, Salinity Adaptation, and Lipid Production in Diatoms (Bacillariophyta).</title>
        <authorList>
            <person name="Roberts W.R."/>
            <person name="Downey K.M."/>
            <person name="Ruck E.C."/>
            <person name="Traller J.C."/>
            <person name="Alverson A.J."/>
        </authorList>
    </citation>
    <scope>NUCLEOTIDE SEQUENCE [LARGE SCALE GENOMIC DNA]</scope>
    <source>
        <strain evidence="7 8">CCMP332</strain>
    </source>
</reference>
<name>A0ABD3P810_9STRA</name>
<feature type="transmembrane region" description="Helical" evidence="6">
    <location>
        <begin position="115"/>
        <end position="138"/>
    </location>
</feature>
<sequence length="511" mass="54652">MLKHYINAISIRGGDTAASSALTKTFRRPSSLSVSGGAVTTTTPNQISETSHTLSKMRTATLNALHQTSFLIVVSTSIVAFSPLPSLTRHLAQTISTKPITDATSQSPQSKAIQLLSILSSISASIELFASPLVGVWIDSWGRKVPTIALYSLIVLGNACVVLHPCVWSISFSKVVNGAVGGFLVVVANAVIADFFAVTTKKEKSLHGQDQMGTAMGRQAAAVSLGFLLGSLIGVRLMEIGERLAYGCSLVFSILAVLNGAFQMMDSAELSRKNNDDAGVISHSHSWDHETLRQKVLEAPLSSVQLLFYYGSKMRTLALLLMLQSAPMYMGDVFQLFAKEYWGLTPKAFGSIIALFGVLGIVSNLSLPLLLNNLGLRNVSLLSIASSLFFPLTTILTTNYKAVIAAGCAGLYSSTQKIGTSAAMTSLASELGVRQGQLQGEKASMLALFRILCPVVYGMLYLTGKEWSLEKDNGMMGGTLSVIRGWIGTKLPFVLNIILGIVAFVITWNNI</sequence>
<evidence type="ECO:0000256" key="6">
    <source>
        <dbReference type="SAM" id="Phobius"/>
    </source>
</evidence>
<feature type="transmembrane region" description="Helical" evidence="6">
    <location>
        <begin position="349"/>
        <end position="371"/>
    </location>
</feature>
<keyword evidence="3 6" id="KW-0812">Transmembrane</keyword>
<gene>
    <name evidence="7" type="ORF">HJC23_004871</name>
</gene>
<dbReference type="AlphaFoldDB" id="A0ABD3P810"/>
<accession>A0ABD3P810</accession>
<proteinExistence type="predicted"/>
<dbReference type="InterPro" id="IPR036259">
    <property type="entry name" value="MFS_trans_sf"/>
</dbReference>
<dbReference type="PANTHER" id="PTHR23504:SF15">
    <property type="entry name" value="MAJOR FACILITATOR SUPERFAMILY (MFS) PROFILE DOMAIN-CONTAINING PROTEIN"/>
    <property type="match status" value="1"/>
</dbReference>
<feature type="transmembrane region" description="Helical" evidence="6">
    <location>
        <begin position="483"/>
        <end position="508"/>
    </location>
</feature>
<evidence type="ECO:0000256" key="3">
    <source>
        <dbReference type="ARBA" id="ARBA00022692"/>
    </source>
</evidence>
<dbReference type="Gene3D" id="1.20.1250.20">
    <property type="entry name" value="MFS general substrate transporter like domains"/>
    <property type="match status" value="2"/>
</dbReference>
<evidence type="ECO:0000313" key="7">
    <source>
        <dbReference type="EMBL" id="KAL3783752.1"/>
    </source>
</evidence>
<dbReference type="InterPro" id="IPR005829">
    <property type="entry name" value="Sugar_transporter_CS"/>
</dbReference>
<dbReference type="GO" id="GO:0016020">
    <property type="term" value="C:membrane"/>
    <property type="evidence" value="ECO:0007669"/>
    <property type="project" value="UniProtKB-SubCell"/>
</dbReference>
<keyword evidence="2" id="KW-0813">Transport</keyword>
<feature type="transmembrane region" description="Helical" evidence="6">
    <location>
        <begin position="220"/>
        <end position="238"/>
    </location>
</feature>
<keyword evidence="5 6" id="KW-0472">Membrane</keyword>
<evidence type="ECO:0000313" key="8">
    <source>
        <dbReference type="Proteomes" id="UP001516023"/>
    </source>
</evidence>
<keyword evidence="8" id="KW-1185">Reference proteome</keyword>
<evidence type="ECO:0000256" key="5">
    <source>
        <dbReference type="ARBA" id="ARBA00023136"/>
    </source>
</evidence>
<comment type="subcellular location">
    <subcellularLocation>
        <location evidence="1">Membrane</location>
        <topology evidence="1">Multi-pass membrane protein</topology>
    </subcellularLocation>
</comment>
<feature type="transmembrane region" description="Helical" evidence="6">
    <location>
        <begin position="244"/>
        <end position="262"/>
    </location>
</feature>
<feature type="transmembrane region" description="Helical" evidence="6">
    <location>
        <begin position="176"/>
        <end position="199"/>
    </location>
</feature>
<evidence type="ECO:0000256" key="4">
    <source>
        <dbReference type="ARBA" id="ARBA00022989"/>
    </source>
</evidence>
<dbReference type="EMBL" id="JABMIG020000252">
    <property type="protein sequence ID" value="KAL3783752.1"/>
    <property type="molecule type" value="Genomic_DNA"/>
</dbReference>
<dbReference type="Proteomes" id="UP001516023">
    <property type="component" value="Unassembled WGS sequence"/>
</dbReference>